<accession>A0A9D2FGQ8</accession>
<evidence type="ECO:0000313" key="2">
    <source>
        <dbReference type="EMBL" id="HIZ58223.1"/>
    </source>
</evidence>
<gene>
    <name evidence="2" type="ORF">H9725_06550</name>
</gene>
<proteinExistence type="predicted"/>
<protein>
    <submittedName>
        <fullName evidence="2">Uncharacterized protein</fullName>
    </submittedName>
</protein>
<organism evidence="2 3">
    <name type="scientific">Candidatus Faecalibacterium gallistercoris</name>
    <dbReference type="NCBI Taxonomy" id="2838579"/>
    <lineage>
        <taxon>Bacteria</taxon>
        <taxon>Bacillati</taxon>
        <taxon>Bacillota</taxon>
        <taxon>Clostridia</taxon>
        <taxon>Eubacteriales</taxon>
        <taxon>Oscillospiraceae</taxon>
        <taxon>Faecalibacterium</taxon>
    </lineage>
</organism>
<feature type="transmembrane region" description="Helical" evidence="1">
    <location>
        <begin position="138"/>
        <end position="168"/>
    </location>
</feature>
<keyword evidence="1" id="KW-1133">Transmembrane helix</keyword>
<sequence>MQVMAEYSVESSATLDALETDCLTRICKDYETASEADCQAMIAAVNGYEAQDKIKQPFLQKLQSRIESIWSAEDGEVFDNLYRQIDLADAEARKNAADLIQSRARTDASKKYIDALQKCSPKKIKQARLYKYSKRSTLYTVLIILSVVFSIAGAAVIGVPAAILFLCLRIRLKSAWKLLTLDGTVIPPLLASKNAAQVQPVPAAIPDTPQKSQEKS</sequence>
<evidence type="ECO:0000313" key="3">
    <source>
        <dbReference type="Proteomes" id="UP000824065"/>
    </source>
</evidence>
<dbReference type="AlphaFoldDB" id="A0A9D2FGQ8"/>
<comment type="caution">
    <text evidence="2">The sequence shown here is derived from an EMBL/GenBank/DDBJ whole genome shotgun (WGS) entry which is preliminary data.</text>
</comment>
<name>A0A9D2FGQ8_9FIRM</name>
<dbReference type="Proteomes" id="UP000824065">
    <property type="component" value="Unassembled WGS sequence"/>
</dbReference>
<keyword evidence="1" id="KW-0472">Membrane</keyword>
<keyword evidence="1" id="KW-0812">Transmembrane</keyword>
<dbReference type="EMBL" id="DXBJ01000046">
    <property type="protein sequence ID" value="HIZ58223.1"/>
    <property type="molecule type" value="Genomic_DNA"/>
</dbReference>
<reference evidence="2" key="1">
    <citation type="journal article" date="2021" name="PeerJ">
        <title>Extensive microbial diversity within the chicken gut microbiome revealed by metagenomics and culture.</title>
        <authorList>
            <person name="Gilroy R."/>
            <person name="Ravi A."/>
            <person name="Getino M."/>
            <person name="Pursley I."/>
            <person name="Horton D.L."/>
            <person name="Alikhan N.F."/>
            <person name="Baker D."/>
            <person name="Gharbi K."/>
            <person name="Hall N."/>
            <person name="Watson M."/>
            <person name="Adriaenssens E.M."/>
            <person name="Foster-Nyarko E."/>
            <person name="Jarju S."/>
            <person name="Secka A."/>
            <person name="Antonio M."/>
            <person name="Oren A."/>
            <person name="Chaudhuri R.R."/>
            <person name="La Ragione R."/>
            <person name="Hildebrand F."/>
            <person name="Pallen M.J."/>
        </authorList>
    </citation>
    <scope>NUCLEOTIDE SEQUENCE</scope>
    <source>
        <strain evidence="2">ChiBcec16-3735</strain>
    </source>
</reference>
<evidence type="ECO:0000256" key="1">
    <source>
        <dbReference type="SAM" id="Phobius"/>
    </source>
</evidence>
<reference evidence="2" key="2">
    <citation type="submission" date="2021-04" db="EMBL/GenBank/DDBJ databases">
        <authorList>
            <person name="Gilroy R."/>
        </authorList>
    </citation>
    <scope>NUCLEOTIDE SEQUENCE</scope>
    <source>
        <strain evidence="2">ChiBcec16-3735</strain>
    </source>
</reference>